<evidence type="ECO:0000313" key="1">
    <source>
        <dbReference type="EMBL" id="REE95042.1"/>
    </source>
</evidence>
<evidence type="ECO:0000313" key="2">
    <source>
        <dbReference type="Proteomes" id="UP000256661"/>
    </source>
</evidence>
<gene>
    <name evidence="1" type="ORF">DFJ69_0416</name>
</gene>
<reference evidence="1 2" key="1">
    <citation type="submission" date="2018-08" db="EMBL/GenBank/DDBJ databases">
        <title>Sequencing the genomes of 1000 actinobacteria strains.</title>
        <authorList>
            <person name="Klenk H.-P."/>
        </authorList>
    </citation>
    <scope>NUCLEOTIDE SEQUENCE [LARGE SCALE GENOMIC DNA]</scope>
    <source>
        <strain evidence="1 2">DSM 43927</strain>
    </source>
</reference>
<dbReference type="Gene3D" id="2.30.110.10">
    <property type="entry name" value="Electron Transport, Fmn-binding Protein, Chain A"/>
    <property type="match status" value="1"/>
</dbReference>
<protein>
    <submittedName>
        <fullName evidence="1">Pyridoxamine 5'-phosphate oxidase</fullName>
    </submittedName>
</protein>
<accession>A0A3D9SGL5</accession>
<dbReference type="Proteomes" id="UP000256661">
    <property type="component" value="Unassembled WGS sequence"/>
</dbReference>
<dbReference type="RefSeq" id="WP_116020903.1">
    <property type="nucleotide sequence ID" value="NZ_QTTT01000001.1"/>
</dbReference>
<dbReference type="SUPFAM" id="SSF50475">
    <property type="entry name" value="FMN-binding split barrel"/>
    <property type="match status" value="1"/>
</dbReference>
<dbReference type="AlphaFoldDB" id="A0A3D9SGL5"/>
<proteinExistence type="predicted"/>
<dbReference type="InterPro" id="IPR012349">
    <property type="entry name" value="Split_barrel_FMN-bd"/>
</dbReference>
<comment type="caution">
    <text evidence="1">The sequence shown here is derived from an EMBL/GenBank/DDBJ whole genome shotgun (WGS) entry which is preliminary data.</text>
</comment>
<name>A0A3D9SGL5_9ACTN</name>
<keyword evidence="2" id="KW-1185">Reference proteome</keyword>
<organism evidence="1 2">
    <name type="scientific">Thermomonospora umbrina</name>
    <dbReference type="NCBI Taxonomy" id="111806"/>
    <lineage>
        <taxon>Bacteria</taxon>
        <taxon>Bacillati</taxon>
        <taxon>Actinomycetota</taxon>
        <taxon>Actinomycetes</taxon>
        <taxon>Streptosporangiales</taxon>
        <taxon>Thermomonosporaceae</taxon>
        <taxon>Thermomonospora</taxon>
    </lineage>
</organism>
<dbReference type="EMBL" id="QTTT01000001">
    <property type="protein sequence ID" value="REE95042.1"/>
    <property type="molecule type" value="Genomic_DNA"/>
</dbReference>
<dbReference type="OrthoDB" id="162914at2"/>
<sequence length="307" mass="33815">MNIDSSIEKVLADTRVLEFTTITRSGLNTRPMAGAWRPERGQILLTTPPSYAQKVLNVRHDGRVALLYSDFTGSGLSGSPAVMVQGTATAPDTVVAPQDILDYWRELFRRVPRDAEYLADKDLQASMDWYYRRLPIYVTPDRVHSFEAVPYGGDLEPVPEEKNTSMGDQIRDALGRYPTAVLAGRDDSGHPWSARATVAEDSGAGDLRVEPVAEAPGLLGPANLLWHRHNGESGDMLSLLVVGTADESDEGYRFRPERVPGALPSGHGEDSYQAWIDDGRRRSRRYLAQRGLAAPEIDWDALIACAP</sequence>